<dbReference type="InterPro" id="IPR043502">
    <property type="entry name" value="DNA/RNA_pol_sf"/>
</dbReference>
<dbReference type="InterPro" id="IPR001584">
    <property type="entry name" value="Integrase_cat-core"/>
</dbReference>
<feature type="region of interest" description="Disordered" evidence="2">
    <location>
        <begin position="1"/>
        <end position="25"/>
    </location>
</feature>
<comment type="caution">
    <text evidence="4">The sequence shown here is derived from an EMBL/GenBank/DDBJ whole genome shotgun (WGS) entry which is preliminary data.</text>
</comment>
<dbReference type="InterPro" id="IPR013103">
    <property type="entry name" value="RVT_2"/>
</dbReference>
<dbReference type="GO" id="GO:0003676">
    <property type="term" value="F:nucleic acid binding"/>
    <property type="evidence" value="ECO:0007669"/>
    <property type="project" value="InterPro"/>
</dbReference>
<organism evidence="4 5">
    <name type="scientific">Vitis vinifera</name>
    <name type="common">Grape</name>
    <dbReference type="NCBI Taxonomy" id="29760"/>
    <lineage>
        <taxon>Eukaryota</taxon>
        <taxon>Viridiplantae</taxon>
        <taxon>Streptophyta</taxon>
        <taxon>Embryophyta</taxon>
        <taxon>Tracheophyta</taxon>
        <taxon>Spermatophyta</taxon>
        <taxon>Magnoliopsida</taxon>
        <taxon>eudicotyledons</taxon>
        <taxon>Gunneridae</taxon>
        <taxon>Pentapetalae</taxon>
        <taxon>rosids</taxon>
        <taxon>Vitales</taxon>
        <taxon>Vitaceae</taxon>
        <taxon>Viteae</taxon>
        <taxon>Vitis</taxon>
    </lineage>
</organism>
<evidence type="ECO:0000313" key="4">
    <source>
        <dbReference type="EMBL" id="RVX05810.1"/>
    </source>
</evidence>
<dbReference type="PANTHER" id="PTHR11439:SF484">
    <property type="entry name" value="REVERSE TRANSCRIPTASE TY1_COPIA-TYPE DOMAIN-CONTAINING PROTEIN"/>
    <property type="match status" value="1"/>
</dbReference>
<protein>
    <submittedName>
        <fullName evidence="4">Retrovirus-related Pol polyprotein from transposon TNT 1-94</fullName>
    </submittedName>
</protein>
<dbReference type="Pfam" id="PF07727">
    <property type="entry name" value="RVT_2"/>
    <property type="match status" value="1"/>
</dbReference>
<dbReference type="EMBL" id="QGNW01000054">
    <property type="protein sequence ID" value="RVX05810.1"/>
    <property type="molecule type" value="Genomic_DNA"/>
</dbReference>
<keyword evidence="1" id="KW-0064">Aspartyl protease</keyword>
<dbReference type="CDD" id="cd09272">
    <property type="entry name" value="RNase_HI_RT_Ty1"/>
    <property type="match status" value="1"/>
</dbReference>
<accession>A0A438JA19</accession>
<dbReference type="PANTHER" id="PTHR11439">
    <property type="entry name" value="GAG-POL-RELATED RETROTRANSPOSON"/>
    <property type="match status" value="1"/>
</dbReference>
<dbReference type="GO" id="GO:0004190">
    <property type="term" value="F:aspartic-type endopeptidase activity"/>
    <property type="evidence" value="ECO:0007669"/>
    <property type="project" value="UniProtKB-KW"/>
</dbReference>
<evidence type="ECO:0000256" key="2">
    <source>
        <dbReference type="SAM" id="MobiDB-lite"/>
    </source>
</evidence>
<proteinExistence type="predicted"/>
<gene>
    <name evidence="4" type="primary">POLX_4181</name>
    <name evidence="4" type="ORF">CK203_023824</name>
</gene>
<dbReference type="InterPro" id="IPR036397">
    <property type="entry name" value="RNaseH_sf"/>
</dbReference>
<dbReference type="Proteomes" id="UP000288805">
    <property type="component" value="Unassembled WGS sequence"/>
</dbReference>
<dbReference type="AlphaFoldDB" id="A0A438JA19"/>
<dbReference type="PROSITE" id="PS50994">
    <property type="entry name" value="INTEGRASE"/>
    <property type="match status" value="1"/>
</dbReference>
<sequence length="961" mass="105815">MAQSSDSPLPQPPSSSASQTSQASIASVAQPGNASACLTHTSSLGPWILDSGASDHLSGNKDLFSSITTTSALPTVTLANGSQTVAKGIGLALPLPSLPLTSVLYTPECPFNLISISKLTRTLNCSITFSDKFVTLQDRSTGKTIGIGRESQGLYHLTSDSSAAVCISTDAPLLIHNRLGHPSLSKFQKMVPRFSTLSSLPCESCQLGKHTHVSFPKRLNNRAKSPFELVHTDVRVLVGLPPFTSFMSHHGILHQSSCAHTPQQNGVAERKNRHLVKTARTILLHGNVPFRFWGDVVLTACYLINRMPSSVLHDQIPHSLLFPDQPLYFLPPRVFGCTCFVHILTPGQDKLSAKAMKCLFLGYSRLQKGYRCYSLETHRYFISADVTFCENSPFFSTTSESLPVSEVYHRRPRVAAPLPFAEAPADSLPTPSASPAPALPSPDDLPIAIRKSTHEALSHPGWRQAMMDEMAALHSTGTWDLVVLPSGKSTVGCRWVYAVKVGPDGQVDRLKARLVAKGYTQVYGSDYGETFSPVAKIASVRLLLSMAAMCSWPLYQLDIKNAFLHGDLVEEVYMEQPPGFVAQGESGLVCRLRRSLYGLKQSPRAWFGLFSSVVQEFGMLCSTSDHSVFYHHNSLGQCIYLVVYVDDIVITGSDQDGIQKLKQHLFTHFQTKDLGKLKYFLGIEIAQSSSGVVLSQRKYALDILEETGMLDCKPVDTPMDPNVKLVPGQGEPLGDPGRYRRLVGKLNYLTITRPDISFPVSVVSQFLQSPCDSHWDAVIRILRYIKSTPGQGVLYENRGHTQVVGYTDADWAGSPTDRRSTSGYCVFIGGNLISWKSKKQDVVARSSAEAKYRAMALATCELIWLRHLLRELRFGKDEQMTLICDNQAALHIAFNPVFHERTKHIEVDCHFIREKIASGCVATSFVNSNDQLADIFTKSLRGPRIKYICNKLGAYDIYAPA</sequence>
<dbReference type="SUPFAM" id="SSF56672">
    <property type="entry name" value="DNA/RNA polymerases"/>
    <property type="match status" value="1"/>
</dbReference>
<dbReference type="InterPro" id="IPR012337">
    <property type="entry name" value="RNaseH-like_sf"/>
</dbReference>
<feature type="domain" description="Integrase catalytic" evidence="3">
    <location>
        <begin position="228"/>
        <end position="325"/>
    </location>
</feature>
<evidence type="ECO:0000259" key="3">
    <source>
        <dbReference type="PROSITE" id="PS50994"/>
    </source>
</evidence>
<dbReference type="InterPro" id="IPR054722">
    <property type="entry name" value="PolX-like_BBD"/>
</dbReference>
<evidence type="ECO:0000256" key="1">
    <source>
        <dbReference type="ARBA" id="ARBA00022750"/>
    </source>
</evidence>
<dbReference type="Pfam" id="PF25597">
    <property type="entry name" value="SH3_retrovirus"/>
    <property type="match status" value="1"/>
</dbReference>
<keyword evidence="1" id="KW-0645">Protease</keyword>
<dbReference type="GO" id="GO:0015074">
    <property type="term" value="P:DNA integration"/>
    <property type="evidence" value="ECO:0007669"/>
    <property type="project" value="InterPro"/>
</dbReference>
<dbReference type="Gene3D" id="3.30.420.10">
    <property type="entry name" value="Ribonuclease H-like superfamily/Ribonuclease H"/>
    <property type="match status" value="1"/>
</dbReference>
<keyword evidence="1" id="KW-0378">Hydrolase</keyword>
<reference evidence="4 5" key="1">
    <citation type="journal article" date="2018" name="PLoS Genet.">
        <title>Population sequencing reveals clonal diversity and ancestral inbreeding in the grapevine cultivar Chardonnay.</title>
        <authorList>
            <person name="Roach M.J."/>
            <person name="Johnson D.L."/>
            <person name="Bohlmann J."/>
            <person name="van Vuuren H.J."/>
            <person name="Jones S.J."/>
            <person name="Pretorius I.S."/>
            <person name="Schmidt S.A."/>
            <person name="Borneman A.R."/>
        </authorList>
    </citation>
    <scope>NUCLEOTIDE SEQUENCE [LARGE SCALE GENOMIC DNA]</scope>
    <source>
        <strain evidence="5">cv. Chardonnay</strain>
        <tissue evidence="4">Leaf</tissue>
    </source>
</reference>
<dbReference type="Pfam" id="PF22936">
    <property type="entry name" value="Pol_BBD"/>
    <property type="match status" value="1"/>
</dbReference>
<dbReference type="InterPro" id="IPR057670">
    <property type="entry name" value="SH3_retrovirus"/>
</dbReference>
<dbReference type="SUPFAM" id="SSF53098">
    <property type="entry name" value="Ribonuclease H-like"/>
    <property type="match status" value="1"/>
</dbReference>
<dbReference type="InterPro" id="IPR025724">
    <property type="entry name" value="GAG-pre-integrase_dom"/>
</dbReference>
<dbReference type="Pfam" id="PF13976">
    <property type="entry name" value="gag_pre-integrs"/>
    <property type="match status" value="1"/>
</dbReference>
<evidence type="ECO:0000313" key="5">
    <source>
        <dbReference type="Proteomes" id="UP000288805"/>
    </source>
</evidence>
<name>A0A438JA19_VITVI</name>